<dbReference type="Proteomes" id="UP000484547">
    <property type="component" value="Unassembled WGS sequence"/>
</dbReference>
<comment type="caution">
    <text evidence="2">The sequence shown here is derived from an EMBL/GenBank/DDBJ whole genome shotgun (WGS) entry which is preliminary data.</text>
</comment>
<dbReference type="NCBIfam" id="TIGR03936">
    <property type="entry name" value="sam_1_link_chp"/>
    <property type="match status" value="1"/>
</dbReference>
<sequence>MKLRMQITKEKEIRFISHLEYVRTIERAIRRAKLPAAYSEGFNPHLKFSLASALGVGVVSMAEFVEIELAEPMEVHEAVQKMTAALPRGIQIMAADVTANNAPALMASAGGADYLVVLPYSGEYVEAVAAFNAAESVVYAKAAPKLRNKIKEIDVKFYIPEICAKQENDMLTLKFSCRITPNGSMKAADLLNTLNQHFGMQLPVEKADITRLDLYRAAADGRRLPMLEHMDKSIQ</sequence>
<dbReference type="Pfam" id="PF10105">
    <property type="entry name" value="DUF2344"/>
    <property type="match status" value="1"/>
</dbReference>
<dbReference type="Proteomes" id="UP000443070">
    <property type="component" value="Unassembled WGS sequence"/>
</dbReference>
<dbReference type="InterPro" id="IPR018768">
    <property type="entry name" value="DUF2344"/>
</dbReference>
<reference evidence="4 5" key="1">
    <citation type="journal article" date="2019" name="Nat. Med.">
        <title>A library of human gut bacterial isolates paired with longitudinal multiomics data enables mechanistic microbiome research.</title>
        <authorList>
            <person name="Poyet M."/>
            <person name="Groussin M."/>
            <person name="Gibbons S.M."/>
            <person name="Avila-Pacheco J."/>
            <person name="Jiang X."/>
            <person name="Kearney S.M."/>
            <person name="Perrotta A.R."/>
            <person name="Berdy B."/>
            <person name="Zhao S."/>
            <person name="Lieberman T.D."/>
            <person name="Swanson P.K."/>
            <person name="Smith M."/>
            <person name="Roesemann S."/>
            <person name="Alexander J.E."/>
            <person name="Rich S.A."/>
            <person name="Livny J."/>
            <person name="Vlamakis H."/>
            <person name="Clish C."/>
            <person name="Bullock K."/>
            <person name="Deik A."/>
            <person name="Scott J."/>
            <person name="Pierce K.A."/>
            <person name="Xavier R.J."/>
            <person name="Alm E.J."/>
        </authorList>
    </citation>
    <scope>NUCLEOTIDE SEQUENCE [LARGE SCALE GENOMIC DNA]</scope>
    <source>
        <strain evidence="2 5">BIOML-A13</strain>
        <strain evidence="3 4">BIOML-A3</strain>
    </source>
</reference>
<dbReference type="RefSeq" id="WP_130920833.1">
    <property type="nucleotide sequence ID" value="NZ_CAUBBC010000012.1"/>
</dbReference>
<accession>A0A7X2XDD1</accession>
<evidence type="ECO:0000313" key="2">
    <source>
        <dbReference type="EMBL" id="MTT74666.1"/>
    </source>
</evidence>
<evidence type="ECO:0000313" key="3">
    <source>
        <dbReference type="EMBL" id="MTU02797.1"/>
    </source>
</evidence>
<name>A0A7X2XDD1_9FIRM</name>
<keyword evidence="4" id="KW-1185">Reference proteome</keyword>
<dbReference type="AlphaFoldDB" id="A0A7X2XDD1"/>
<proteinExistence type="predicted"/>
<dbReference type="EMBL" id="WNBM01000001">
    <property type="protein sequence ID" value="MTT74666.1"/>
    <property type="molecule type" value="Genomic_DNA"/>
</dbReference>
<dbReference type="OrthoDB" id="9780488at2"/>
<evidence type="ECO:0000259" key="1">
    <source>
        <dbReference type="Pfam" id="PF10105"/>
    </source>
</evidence>
<evidence type="ECO:0000313" key="5">
    <source>
        <dbReference type="Proteomes" id="UP000484547"/>
    </source>
</evidence>
<organism evidence="2 5">
    <name type="scientific">Phascolarctobacterium faecium</name>
    <dbReference type="NCBI Taxonomy" id="33025"/>
    <lineage>
        <taxon>Bacteria</taxon>
        <taxon>Bacillati</taxon>
        <taxon>Bacillota</taxon>
        <taxon>Negativicutes</taxon>
        <taxon>Acidaminococcales</taxon>
        <taxon>Acidaminococcaceae</taxon>
        <taxon>Phascolarctobacterium</taxon>
    </lineage>
</organism>
<protein>
    <submittedName>
        <fullName evidence="2">DUF2344 domain-containing protein</fullName>
    </submittedName>
</protein>
<gene>
    <name evidence="2" type="ORF">GMD11_00080</name>
    <name evidence="3" type="ORF">GMD18_00075</name>
</gene>
<evidence type="ECO:0000313" key="4">
    <source>
        <dbReference type="Proteomes" id="UP000443070"/>
    </source>
</evidence>
<dbReference type="EMBL" id="WNBW01000001">
    <property type="protein sequence ID" value="MTU02797.1"/>
    <property type="molecule type" value="Genomic_DNA"/>
</dbReference>
<feature type="domain" description="DUF2344" evidence="1">
    <location>
        <begin position="2"/>
        <end position="170"/>
    </location>
</feature>